<evidence type="ECO:0000313" key="4">
    <source>
        <dbReference type="Proteomes" id="UP000232693"/>
    </source>
</evidence>
<reference evidence="3 4" key="1">
    <citation type="submission" date="2017-12" db="EMBL/GenBank/DDBJ databases">
        <title>Kangiella profundi FT102 completed genome.</title>
        <authorList>
            <person name="Xu J."/>
            <person name="Wang J."/>
            <person name="Lu Y."/>
        </authorList>
    </citation>
    <scope>NUCLEOTIDE SEQUENCE [LARGE SCALE GENOMIC DNA]</scope>
    <source>
        <strain evidence="3 4">FT102</strain>
    </source>
</reference>
<feature type="domain" description="Multidrug resistance protein MdtA-like barrel-sandwich hybrid" evidence="2">
    <location>
        <begin position="76"/>
        <end position="224"/>
    </location>
</feature>
<dbReference type="InterPro" id="IPR006143">
    <property type="entry name" value="RND_pump_MFP"/>
</dbReference>
<dbReference type="NCBIfam" id="TIGR01730">
    <property type="entry name" value="RND_mfp"/>
    <property type="match status" value="1"/>
</dbReference>
<dbReference type="Gene3D" id="1.10.287.470">
    <property type="entry name" value="Helix hairpin bin"/>
    <property type="match status" value="1"/>
</dbReference>
<keyword evidence="4" id="KW-1185">Reference proteome</keyword>
<evidence type="ECO:0000313" key="3">
    <source>
        <dbReference type="EMBL" id="AUD79478.1"/>
    </source>
</evidence>
<dbReference type="Gene3D" id="2.40.30.170">
    <property type="match status" value="1"/>
</dbReference>
<dbReference type="GO" id="GO:1990281">
    <property type="term" value="C:efflux pump complex"/>
    <property type="evidence" value="ECO:0007669"/>
    <property type="project" value="TreeGrafter"/>
</dbReference>
<dbReference type="GO" id="GO:0015562">
    <property type="term" value="F:efflux transmembrane transporter activity"/>
    <property type="evidence" value="ECO:0007669"/>
    <property type="project" value="TreeGrafter"/>
</dbReference>
<dbReference type="KEGG" id="kpd:CW740_09585"/>
<dbReference type="EMBL" id="CP025120">
    <property type="protein sequence ID" value="AUD79478.1"/>
    <property type="molecule type" value="Genomic_DNA"/>
</dbReference>
<dbReference type="RefSeq" id="WP_106647289.1">
    <property type="nucleotide sequence ID" value="NZ_BMGO01000001.1"/>
</dbReference>
<comment type="similarity">
    <text evidence="1">Belongs to the membrane fusion protein (MFP) (TC 8.A.1) family.</text>
</comment>
<dbReference type="Gene3D" id="2.40.420.20">
    <property type="match status" value="1"/>
</dbReference>
<accession>A0A2K9B3I4</accession>
<dbReference type="Pfam" id="PF25917">
    <property type="entry name" value="BSH_RND"/>
    <property type="match status" value="1"/>
</dbReference>
<dbReference type="AlphaFoldDB" id="A0A2K9B3I4"/>
<organism evidence="3 4">
    <name type="scientific">Kangiella profundi</name>
    <dbReference type="NCBI Taxonomy" id="1561924"/>
    <lineage>
        <taxon>Bacteria</taxon>
        <taxon>Pseudomonadati</taxon>
        <taxon>Pseudomonadota</taxon>
        <taxon>Gammaproteobacteria</taxon>
        <taxon>Kangiellales</taxon>
        <taxon>Kangiellaceae</taxon>
        <taxon>Kangiella</taxon>
    </lineage>
</organism>
<gene>
    <name evidence="3" type="ORF">CW740_09585</name>
</gene>
<sequence length="393" mass="43110">MKQTFLKSIRLSKLFEHKRTIALVAIMLPLALLFFYVILRSGPLSPILVTETKVTQASISPALFGIGTVEARYRYKVGPTVPGRVKMLEVDIGEQVSKGQLLGVMDPVDLEQRMQAQQSALMRSKAQLAEAQSRYQFANNQFERYQKLLASDSISEEQFALKEQEFRVAEAGLAAAKQELLRQEAEQEAMKAQQYNLELISPVDGFIVSRGAEPGTTVVAGQPVLEIINPSDIWLNVRFDQIHATGLNTGLKAHIKLRSKSNQELLGEIYRVEPIADVVTEEFLAKITFDDLPEPLPPIGELAEVTIEMEALPANAVIPNAALKRIDGELGVWKIVDGDLEYAPVSIGATGLDGLVEIKSGLSVGDSVVLYSEKALAANSRIKMVEQLAGEAK</sequence>
<proteinExistence type="inferred from homology"/>
<dbReference type="Proteomes" id="UP000232693">
    <property type="component" value="Chromosome"/>
</dbReference>
<dbReference type="Gene3D" id="2.40.50.100">
    <property type="match status" value="1"/>
</dbReference>
<evidence type="ECO:0000259" key="2">
    <source>
        <dbReference type="Pfam" id="PF25917"/>
    </source>
</evidence>
<dbReference type="OrthoDB" id="9781888at2"/>
<name>A0A2K9B3I4_9GAMM</name>
<evidence type="ECO:0000256" key="1">
    <source>
        <dbReference type="ARBA" id="ARBA00009477"/>
    </source>
</evidence>
<protein>
    <submittedName>
        <fullName evidence="3">Efflux transporter periplasmic adaptor subunit</fullName>
    </submittedName>
</protein>
<dbReference type="SUPFAM" id="SSF111369">
    <property type="entry name" value="HlyD-like secretion proteins"/>
    <property type="match status" value="1"/>
</dbReference>
<dbReference type="InterPro" id="IPR058625">
    <property type="entry name" value="MdtA-like_BSH"/>
</dbReference>
<dbReference type="PANTHER" id="PTHR30469">
    <property type="entry name" value="MULTIDRUG RESISTANCE PROTEIN MDTA"/>
    <property type="match status" value="1"/>
</dbReference>